<dbReference type="PRINTS" id="PR00080">
    <property type="entry name" value="SDRFAMILY"/>
</dbReference>
<reference evidence="6" key="1">
    <citation type="journal article" date="2019" name="Int. J. Syst. Evol. Microbiol.">
        <title>The Global Catalogue of Microorganisms (GCM) 10K type strain sequencing project: providing services to taxonomists for standard genome sequencing and annotation.</title>
        <authorList>
            <consortium name="The Broad Institute Genomics Platform"/>
            <consortium name="The Broad Institute Genome Sequencing Center for Infectious Disease"/>
            <person name="Wu L."/>
            <person name="Ma J."/>
        </authorList>
    </citation>
    <scope>NUCLEOTIDE SEQUENCE [LARGE SCALE GENOMIC DNA]</scope>
    <source>
        <strain evidence="6">CGMCC 4.7275</strain>
    </source>
</reference>
<dbReference type="InterPro" id="IPR036291">
    <property type="entry name" value="NAD(P)-bd_dom_sf"/>
</dbReference>
<organism evidence="5 6">
    <name type="scientific">Streptomyces camponoticapitis</name>
    <dbReference type="NCBI Taxonomy" id="1616125"/>
    <lineage>
        <taxon>Bacteria</taxon>
        <taxon>Bacillati</taxon>
        <taxon>Actinomycetota</taxon>
        <taxon>Actinomycetes</taxon>
        <taxon>Kitasatosporales</taxon>
        <taxon>Streptomycetaceae</taxon>
        <taxon>Streptomyces</taxon>
    </lineage>
</organism>
<proteinExistence type="inferred from homology"/>
<dbReference type="CDD" id="cd05233">
    <property type="entry name" value="SDR_c"/>
    <property type="match status" value="1"/>
</dbReference>
<name>A0ABQ2E2M6_9ACTN</name>
<dbReference type="EMBL" id="BMMV01000003">
    <property type="protein sequence ID" value="GGJ82878.1"/>
    <property type="molecule type" value="Genomic_DNA"/>
</dbReference>
<dbReference type="SUPFAM" id="SSF51735">
    <property type="entry name" value="NAD(P)-binding Rossmann-fold domains"/>
    <property type="match status" value="1"/>
</dbReference>
<dbReference type="PANTHER" id="PTHR43391:SF12">
    <property type="entry name" value="OXIDOREDUCTASE EPHD-RELATED"/>
    <property type="match status" value="1"/>
</dbReference>
<dbReference type="Pfam" id="PF00561">
    <property type="entry name" value="Abhydrolase_1"/>
    <property type="match status" value="1"/>
</dbReference>
<dbReference type="NCBIfam" id="NF004514">
    <property type="entry name" value="PRK05855.1"/>
    <property type="match status" value="1"/>
</dbReference>
<comment type="caution">
    <text evidence="5">The sequence shown here is derived from an EMBL/GenBank/DDBJ whole genome shotgun (WGS) entry which is preliminary data.</text>
</comment>
<dbReference type="InterPro" id="IPR000073">
    <property type="entry name" value="AB_hydrolase_1"/>
</dbReference>
<dbReference type="RefSeq" id="WP_189106333.1">
    <property type="nucleotide sequence ID" value="NZ_BMMV01000003.1"/>
</dbReference>
<evidence type="ECO:0000313" key="5">
    <source>
        <dbReference type="EMBL" id="GGJ82878.1"/>
    </source>
</evidence>
<dbReference type="SUPFAM" id="SSF53474">
    <property type="entry name" value="alpha/beta-Hydrolases"/>
    <property type="match status" value="1"/>
</dbReference>
<dbReference type="InterPro" id="IPR002347">
    <property type="entry name" value="SDR_fam"/>
</dbReference>
<dbReference type="InterPro" id="IPR029058">
    <property type="entry name" value="AB_hydrolase_fold"/>
</dbReference>
<evidence type="ECO:0000256" key="3">
    <source>
        <dbReference type="SAM" id="MobiDB-lite"/>
    </source>
</evidence>
<sequence>MSFQSVPSPSGGLVAVRERRVRTGGIDLCVAELGDPARPTVLLVHGYPDSKEVWSQVAGRLAGRFHVVLYDVRGHGGSTAPKPLRGGFTLEKLTDDFLAVADAVSPHRPVHLVGHDWGSVQGWEFVTVRRTSGRIASFTSMSGPSLDHFGHWIKRRLTRPTPRALGQLLGQGAKSWYVYLLHTPVLPELAWRGPLGRQWPRLLERFEKVPSGRGPQAPGGGTESASGHRPDAYPTASLPDDAAHGAWLYRDNIHARLSRPRADAHAHAPVQLITPTGDAFLSERLYDDLERWVPQLVRRTLPAKHWVPRTRPDQLASWITDFVTAHEPEPETGAERAALGGVAPAGVALGPAEKARRENRARRARDLVASGPYGERFGGQLVLVTGAASGIGRATAFAFAESGARVVAVDRDAEGVARTAEMARLIGAPQAWAETVDVGDEEAMEKLAQKVAAEYGTVDVLVNNAGVGLSGPFLDTTSEDWKRVLDVNLWGVIHGCRIFGGQMAARGEGGHIVNTASAAAYQPSRALPAYSTSKAAVLMLSECLRAELAGQDIGVSVICPGFVNTNITATARFTGVSAEEEKRRRKRTARLYGLRNYPPEKVADAILRAVVRNEAVVPVTPEARGARLLSRLAPRALRAIARVEPPL</sequence>
<dbReference type="InterPro" id="IPR057326">
    <property type="entry name" value="KR_dom"/>
</dbReference>
<keyword evidence="2" id="KW-0560">Oxidoreductase</keyword>
<protein>
    <submittedName>
        <fullName evidence="5">Short-chain dehydrogenase/reductase</fullName>
    </submittedName>
</protein>
<accession>A0ABQ2E2M6</accession>
<dbReference type="PROSITE" id="PS00061">
    <property type="entry name" value="ADH_SHORT"/>
    <property type="match status" value="1"/>
</dbReference>
<evidence type="ECO:0000256" key="1">
    <source>
        <dbReference type="ARBA" id="ARBA00006484"/>
    </source>
</evidence>
<evidence type="ECO:0000259" key="4">
    <source>
        <dbReference type="SMART" id="SM00822"/>
    </source>
</evidence>
<comment type="similarity">
    <text evidence="1">Belongs to the short-chain dehydrogenases/reductases (SDR) family.</text>
</comment>
<feature type="domain" description="Ketoreductase" evidence="4">
    <location>
        <begin position="380"/>
        <end position="566"/>
    </location>
</feature>
<dbReference type="Gene3D" id="3.40.50.720">
    <property type="entry name" value="NAD(P)-binding Rossmann-like Domain"/>
    <property type="match status" value="1"/>
</dbReference>
<evidence type="ECO:0000313" key="6">
    <source>
        <dbReference type="Proteomes" id="UP000660265"/>
    </source>
</evidence>
<dbReference type="PRINTS" id="PR00081">
    <property type="entry name" value="GDHRDH"/>
</dbReference>
<feature type="region of interest" description="Disordered" evidence="3">
    <location>
        <begin position="207"/>
        <end position="237"/>
    </location>
</feature>
<dbReference type="InterPro" id="IPR020904">
    <property type="entry name" value="Sc_DH/Rdtase_CS"/>
</dbReference>
<dbReference type="Pfam" id="PF00106">
    <property type="entry name" value="adh_short"/>
    <property type="match status" value="1"/>
</dbReference>
<gene>
    <name evidence="5" type="ORF">GCM10011583_13110</name>
</gene>
<keyword evidence="6" id="KW-1185">Reference proteome</keyword>
<dbReference type="Proteomes" id="UP000660265">
    <property type="component" value="Unassembled WGS sequence"/>
</dbReference>
<dbReference type="SMART" id="SM00822">
    <property type="entry name" value="PKS_KR"/>
    <property type="match status" value="1"/>
</dbReference>
<evidence type="ECO:0000256" key="2">
    <source>
        <dbReference type="ARBA" id="ARBA00023002"/>
    </source>
</evidence>
<dbReference type="PANTHER" id="PTHR43391">
    <property type="entry name" value="RETINOL DEHYDROGENASE-RELATED"/>
    <property type="match status" value="1"/>
</dbReference>
<dbReference type="Gene3D" id="3.40.50.1820">
    <property type="entry name" value="alpha/beta hydrolase"/>
    <property type="match status" value="1"/>
</dbReference>